<reference evidence="1 2" key="1">
    <citation type="submission" date="2023-07" db="EMBL/GenBank/DDBJ databases">
        <title>Genomic Encyclopedia of Type Strains, Phase IV (KMG-IV): sequencing the most valuable type-strain genomes for metagenomic binning, comparative biology and taxonomic classification.</title>
        <authorList>
            <person name="Goeker M."/>
        </authorList>
    </citation>
    <scope>NUCLEOTIDE SEQUENCE [LARGE SCALE GENOMIC DNA]</scope>
    <source>
        <strain evidence="1 2">DSM 25963</strain>
    </source>
</reference>
<comment type="caution">
    <text evidence="1">The sequence shown here is derived from an EMBL/GenBank/DDBJ whole genome shotgun (WGS) entry which is preliminary data.</text>
</comment>
<evidence type="ECO:0000313" key="2">
    <source>
        <dbReference type="Proteomes" id="UP001223886"/>
    </source>
</evidence>
<sequence length="473" mass="55024">MKKAIFILRSGLKHYRDIQFDKALYYDPENNTLYPRSEKITDEDEVVLIDSNIVTGKTMLKAFKSLNLKREKTLFAGSYKGEYAEKFLDIRLPAPEIKGYIIALAGSSGTGKSFIAKGLEIYRRIKQYKIGYAAKELGAGLYGEAIDEEDNPFAVSEKFLEMYDIFDRLIIVDGVKSLHQLIHISYALNRPYFLFYVESDRKELMYRFRNDPDDVYHREREALFKERLEELKKHSIAVINTSDFNSFAPLVEVLEKLGIKCMKREWGWDIWGTKHIWLDIYEKYAYGEKKIEPINSPDMHQSYIEKYGLEGPTKEIVMLTATSFRIIDDILDEHDTRRGNLSHWKKHGILDSLIDASALLQQARKIAQQTGFLKEYDEMFKRVINAVRYEIDVEEGHAEYKTVEDWIKAAEREAAFREFIGILKGEDPKEYYLQGLKAQAKDDLIGAAKFGRKDTDAKLKRPLFKKEFANIVK</sequence>
<keyword evidence="2" id="KW-1185">Reference proteome</keyword>
<dbReference type="RefSeq" id="WP_307680912.1">
    <property type="nucleotide sequence ID" value="NZ_JAURUP010000006.1"/>
</dbReference>
<evidence type="ECO:0000313" key="1">
    <source>
        <dbReference type="EMBL" id="MDP9750296.1"/>
    </source>
</evidence>
<accession>A0ABT9M2D7</accession>
<dbReference type="EMBL" id="JAURUP010000006">
    <property type="protein sequence ID" value="MDP9750296.1"/>
    <property type="molecule type" value="Genomic_DNA"/>
</dbReference>
<organism evidence="1 2">
    <name type="scientific">Thermoanaerobacter pentosaceus</name>
    <dbReference type="NCBI Taxonomy" id="694059"/>
    <lineage>
        <taxon>Bacteria</taxon>
        <taxon>Bacillati</taxon>
        <taxon>Bacillota</taxon>
        <taxon>Clostridia</taxon>
        <taxon>Thermoanaerobacterales</taxon>
        <taxon>Thermoanaerobacteraceae</taxon>
        <taxon>Thermoanaerobacter</taxon>
    </lineage>
</organism>
<proteinExistence type="predicted"/>
<dbReference type="SUPFAM" id="SSF52540">
    <property type="entry name" value="P-loop containing nucleoside triphosphate hydrolases"/>
    <property type="match status" value="1"/>
</dbReference>
<protein>
    <submittedName>
        <fullName evidence="1">Uncharacterized protein</fullName>
    </submittedName>
</protein>
<dbReference type="InterPro" id="IPR008949">
    <property type="entry name" value="Isoprenoid_synthase_dom_sf"/>
</dbReference>
<name>A0ABT9M2D7_9THEO</name>
<dbReference type="InterPro" id="IPR027417">
    <property type="entry name" value="P-loop_NTPase"/>
</dbReference>
<dbReference type="Proteomes" id="UP001223886">
    <property type="component" value="Unassembled WGS sequence"/>
</dbReference>
<gene>
    <name evidence="1" type="ORF">J2S24_000764</name>
</gene>
<dbReference type="SUPFAM" id="SSF48576">
    <property type="entry name" value="Terpenoid synthases"/>
    <property type="match status" value="1"/>
</dbReference>
<dbReference type="Gene3D" id="1.10.600.10">
    <property type="entry name" value="Farnesyl Diphosphate Synthase"/>
    <property type="match status" value="1"/>
</dbReference>
<dbReference type="Gene3D" id="3.40.50.300">
    <property type="entry name" value="P-loop containing nucleotide triphosphate hydrolases"/>
    <property type="match status" value="1"/>
</dbReference>